<organism evidence="1 2">
    <name type="scientific">Sphingobium wenxiniae (strain DSM 21828 / CGMCC 1.7748 / JZ-1)</name>
    <dbReference type="NCBI Taxonomy" id="595605"/>
    <lineage>
        <taxon>Bacteria</taxon>
        <taxon>Pseudomonadati</taxon>
        <taxon>Pseudomonadota</taxon>
        <taxon>Alphaproteobacteria</taxon>
        <taxon>Sphingomonadales</taxon>
        <taxon>Sphingomonadaceae</taxon>
        <taxon>Sphingobium</taxon>
    </lineage>
</organism>
<name>A0A562K9I5_SPHWJ</name>
<dbReference type="Proteomes" id="UP000316624">
    <property type="component" value="Unassembled WGS sequence"/>
</dbReference>
<protein>
    <submittedName>
        <fullName evidence="1">Uncharacterized protein</fullName>
    </submittedName>
</protein>
<keyword evidence="2" id="KW-1185">Reference proteome</keyword>
<accession>A0A562K9I5</accession>
<evidence type="ECO:0000313" key="2">
    <source>
        <dbReference type="Proteomes" id="UP000316624"/>
    </source>
</evidence>
<sequence>MAVKLYMPLPFDRFKREGDIIGRMVIEYGDLEWDLCLLVSHVIEDLDIAVKTLYRSRGETQRIDIADALIRNRIDDPKLKQTYETTLAHMRVCLTIRNRYAHANWLHAGSDKLAYIDIEELAKSNSPVDMSSMQLYHVDIATVEDQARFFNEVMQNMRYLNMEMQYVKGSSTMTGFHYIPNIKRPKMAQKLIE</sequence>
<evidence type="ECO:0000313" key="1">
    <source>
        <dbReference type="EMBL" id="TWH91903.1"/>
    </source>
</evidence>
<dbReference type="AlphaFoldDB" id="A0A562K9I5"/>
<reference evidence="1 2" key="1">
    <citation type="journal article" date="2015" name="Stand. Genomic Sci.">
        <title>Genomic Encyclopedia of Bacterial and Archaeal Type Strains, Phase III: the genomes of soil and plant-associated and newly described type strains.</title>
        <authorList>
            <person name="Whitman W.B."/>
            <person name="Woyke T."/>
            <person name="Klenk H.P."/>
            <person name="Zhou Y."/>
            <person name="Lilburn T.G."/>
            <person name="Beck B.J."/>
            <person name="De Vos P."/>
            <person name="Vandamme P."/>
            <person name="Eisen J.A."/>
            <person name="Garrity G."/>
            <person name="Hugenholtz P."/>
            <person name="Kyrpides N.C."/>
        </authorList>
    </citation>
    <scope>NUCLEOTIDE SEQUENCE [LARGE SCALE GENOMIC DNA]</scope>
    <source>
        <strain evidence="1 2">CGMCC 1.7748</strain>
    </source>
</reference>
<dbReference type="EMBL" id="VLKK01000011">
    <property type="protein sequence ID" value="TWH91903.1"/>
    <property type="molecule type" value="Genomic_DNA"/>
</dbReference>
<comment type="caution">
    <text evidence="1">The sequence shown here is derived from an EMBL/GenBank/DDBJ whole genome shotgun (WGS) entry which is preliminary data.</text>
</comment>
<gene>
    <name evidence="1" type="ORF">IQ35_02802</name>
</gene>
<proteinExistence type="predicted"/>